<dbReference type="RefSeq" id="XP_040940147.1">
    <property type="nucleotide sequence ID" value="XM_041084213.1"/>
</dbReference>
<dbReference type="Gene3D" id="2.40.70.10">
    <property type="entry name" value="Acid Proteases"/>
    <property type="match status" value="1"/>
</dbReference>
<accession>A0ABM2ZBS7</accession>
<organism evidence="2 3">
    <name type="scientific">Gossypium hirsutum</name>
    <name type="common">Upland cotton</name>
    <name type="synonym">Gossypium mexicanum</name>
    <dbReference type="NCBI Taxonomy" id="3635"/>
    <lineage>
        <taxon>Eukaryota</taxon>
        <taxon>Viridiplantae</taxon>
        <taxon>Streptophyta</taxon>
        <taxon>Embryophyta</taxon>
        <taxon>Tracheophyta</taxon>
        <taxon>Spermatophyta</taxon>
        <taxon>Magnoliopsida</taxon>
        <taxon>eudicotyledons</taxon>
        <taxon>Gunneridae</taxon>
        <taxon>Pentapetalae</taxon>
        <taxon>rosids</taxon>
        <taxon>malvids</taxon>
        <taxon>Malvales</taxon>
        <taxon>Malvaceae</taxon>
        <taxon>Malvoideae</taxon>
        <taxon>Gossypium</taxon>
    </lineage>
</organism>
<dbReference type="PANTHER" id="PTHR33067">
    <property type="entry name" value="RNA-DIRECTED DNA POLYMERASE-RELATED"/>
    <property type="match status" value="1"/>
</dbReference>
<protein>
    <submittedName>
        <fullName evidence="3">Uncharacterized protein</fullName>
    </submittedName>
</protein>
<name>A0ABM2ZBS7_GOSHI</name>
<evidence type="ECO:0000256" key="1">
    <source>
        <dbReference type="SAM" id="MobiDB-lite"/>
    </source>
</evidence>
<feature type="compositionally biased region" description="Polar residues" evidence="1">
    <location>
        <begin position="21"/>
        <end position="32"/>
    </location>
</feature>
<dbReference type="Proteomes" id="UP000818029">
    <property type="component" value="Chromosome A12"/>
</dbReference>
<dbReference type="InterPro" id="IPR043502">
    <property type="entry name" value="DNA/RNA_pol_sf"/>
</dbReference>
<keyword evidence="2" id="KW-1185">Reference proteome</keyword>
<gene>
    <name evidence="3" type="primary">LOC121211447</name>
</gene>
<dbReference type="GeneID" id="121211447"/>
<dbReference type="InterPro" id="IPR021109">
    <property type="entry name" value="Peptidase_aspartic_dom_sf"/>
</dbReference>
<feature type="region of interest" description="Disordered" evidence="1">
    <location>
        <begin position="56"/>
        <end position="86"/>
    </location>
</feature>
<feature type="compositionally biased region" description="Basic and acidic residues" evidence="1">
    <location>
        <begin position="56"/>
        <end position="78"/>
    </location>
</feature>
<dbReference type="PANTHER" id="PTHR33067:SF15">
    <property type="entry name" value="RNA-DIRECTED DNA POLYMERASE"/>
    <property type="match status" value="1"/>
</dbReference>
<evidence type="ECO:0000313" key="3">
    <source>
        <dbReference type="RefSeq" id="XP_040940147.1"/>
    </source>
</evidence>
<dbReference type="SUPFAM" id="SSF56672">
    <property type="entry name" value="DNA/RNA polymerases"/>
    <property type="match status" value="1"/>
</dbReference>
<proteinExistence type="predicted"/>
<dbReference type="Gene3D" id="3.10.10.10">
    <property type="entry name" value="HIV Type 1 Reverse Transcriptase, subunit A, domain 1"/>
    <property type="match status" value="1"/>
</dbReference>
<reference evidence="2" key="1">
    <citation type="journal article" date="2020" name="Nat. Genet.">
        <title>Genomic diversifications of five Gossypium allopolyploid species and their impact on cotton improvement.</title>
        <authorList>
            <person name="Chen Z.J."/>
            <person name="Sreedasyam A."/>
            <person name="Ando A."/>
            <person name="Song Q."/>
            <person name="De Santiago L.M."/>
            <person name="Hulse-Kemp A.M."/>
            <person name="Ding M."/>
            <person name="Ye W."/>
            <person name="Kirkbride R.C."/>
            <person name="Jenkins J."/>
            <person name="Plott C."/>
            <person name="Lovell J."/>
            <person name="Lin Y.M."/>
            <person name="Vaughn R."/>
            <person name="Liu B."/>
            <person name="Simpson S."/>
            <person name="Scheffler B.E."/>
            <person name="Wen L."/>
            <person name="Saski C.A."/>
            <person name="Grover C.E."/>
            <person name="Hu G."/>
            <person name="Conover J.L."/>
            <person name="Carlson J.W."/>
            <person name="Shu S."/>
            <person name="Boston L.B."/>
            <person name="Williams M."/>
            <person name="Peterson D.G."/>
            <person name="McGee K."/>
            <person name="Jones D.C."/>
            <person name="Wendel J.F."/>
            <person name="Stelly D.M."/>
            <person name="Grimwood J."/>
            <person name="Schmutz J."/>
        </authorList>
    </citation>
    <scope>NUCLEOTIDE SEQUENCE [LARGE SCALE GENOMIC DNA]</scope>
    <source>
        <strain evidence="2">cv. TM-1</strain>
    </source>
</reference>
<feature type="region of interest" description="Disordered" evidence="1">
    <location>
        <begin position="21"/>
        <end position="44"/>
    </location>
</feature>
<reference evidence="3" key="2">
    <citation type="submission" date="2025-08" db="UniProtKB">
        <authorList>
            <consortium name="RefSeq"/>
        </authorList>
    </citation>
    <scope>IDENTIFICATION</scope>
</reference>
<sequence length="392" mass="44304">MHLQELDKQVRKLALTVSRLESQGKLPSQTEPNPRHNASAMTLRSGKVLEPVLDISRSHDTSRVHDASQDREKLDTKAPVESAPQKSFAAPPLFPGRLVQCKKERDEKEILDTFRKVEINIPLLDTIKQIPRYEKFLKDLCTSKRKLLGNEKETGVIIQLADRSVVHPEGVLEDILVKVNELIFSADFYIIDMEDDNSANASDILLERPFLSTAQTKIDVRSGILTMEFDGEVVKFNVYKAMNRPSMISNSKLSKIEEKNLVRVLRDYKEVIGWTIADIKGLSPSTCMHKIWVFDNAVPKREAQRRLNPPMMEVVRKEVQKLLDTGMIYPISDSSWVSPVHVVPKRTGVTVIENSTGKMVPTRVQNGWRVCIDYRKVFPDSSGTGGSGEDDV</sequence>
<evidence type="ECO:0000313" key="2">
    <source>
        <dbReference type="Proteomes" id="UP000818029"/>
    </source>
</evidence>